<dbReference type="SUPFAM" id="SSF56112">
    <property type="entry name" value="Protein kinase-like (PK-like)"/>
    <property type="match status" value="1"/>
</dbReference>
<dbReference type="Gene3D" id="3.40.50.410">
    <property type="entry name" value="von Willebrand factor, type A domain"/>
    <property type="match status" value="1"/>
</dbReference>
<protein>
    <recommendedName>
        <fullName evidence="8">Alpha-type protein kinase domain-containing protein</fullName>
    </recommendedName>
</protein>
<keyword evidence="6" id="KW-0418">Kinase</keyword>
<dbReference type="PANTHER" id="PTHR47763">
    <property type="entry name" value="ALPHA-PROTEIN KINASE VWKA"/>
    <property type="match status" value="1"/>
</dbReference>
<dbReference type="InterPro" id="IPR052969">
    <property type="entry name" value="Thr-specific_kinase-like"/>
</dbReference>
<evidence type="ECO:0000256" key="6">
    <source>
        <dbReference type="ARBA" id="ARBA00022777"/>
    </source>
</evidence>
<evidence type="ECO:0000256" key="2">
    <source>
        <dbReference type="ARBA" id="ARBA00022525"/>
    </source>
</evidence>
<dbReference type="InterPro" id="IPR011009">
    <property type="entry name" value="Kinase-like_dom_sf"/>
</dbReference>
<sequence>MSLQKCEMTRKRQMVIDAMFVKAQQCDLCFVVDCTGSMAAYIREVKNKVKEMVDDITSRFRYLKVRIAFVGYRDFCDGDDRLDVFNFNRDVKKFTDFVEGRKPFGGGDFPEDVFGGLNAAINLNWESETRILIHIADAPCHGDKFLPKGASGDDERHKLDARGRDRSGLSAPRLLSDLRDRALTYHFFHVIANNTIKMVSEFKKIASPMGFKISEVDLKGTPNLLQDAVVNSVTASIAGTLHLMSKKARARRARKGRKVASLSGSKVVMHGKQPNWDEISEEQALEVWCEPPTELEDLCEGLDLVKRQHAVTLKVASKPFAEGHQRRAYYAQDVSDSKMFELVMKRFKNDAKSPSDYSKYEDQMEIQCVAGHLATLFNAKLSSLGFTQKVEFLRVRAIKMISRQEPFHANLEPLLKGEFEKFNSNCGYVGGLHDVLQAFSHWTYRATNGFLMVVDLQGLKASEGYMLTDPAIHCKELCTMDGRYLFGTTNLGQKGMEAFFATHRCSDVCKGLNLSITKGHGEVLRDASLQ</sequence>
<keyword evidence="4" id="KW-0808">Transferase</keyword>
<evidence type="ECO:0000313" key="9">
    <source>
        <dbReference type="EMBL" id="CAD7696787.1"/>
    </source>
</evidence>
<dbReference type="AlphaFoldDB" id="A0A8S1ISB9"/>
<dbReference type="PANTHER" id="PTHR47763:SF4">
    <property type="entry name" value="ALPHA-PROTEIN KINASE VWKA"/>
    <property type="match status" value="1"/>
</dbReference>
<dbReference type="PROSITE" id="PS51158">
    <property type="entry name" value="ALPHA_KINASE"/>
    <property type="match status" value="1"/>
</dbReference>
<keyword evidence="3" id="KW-0723">Serine/threonine-protein kinase</keyword>
<dbReference type="OrthoDB" id="544387at2759"/>
<dbReference type="Pfam" id="PF25106">
    <property type="entry name" value="VWA_4"/>
    <property type="match status" value="1"/>
</dbReference>
<evidence type="ECO:0000256" key="5">
    <source>
        <dbReference type="ARBA" id="ARBA00022729"/>
    </source>
</evidence>
<organism evidence="9 10">
    <name type="scientific">Ostreobium quekettii</name>
    <dbReference type="NCBI Taxonomy" id="121088"/>
    <lineage>
        <taxon>Eukaryota</taxon>
        <taxon>Viridiplantae</taxon>
        <taxon>Chlorophyta</taxon>
        <taxon>core chlorophytes</taxon>
        <taxon>Ulvophyceae</taxon>
        <taxon>TCBD clade</taxon>
        <taxon>Bryopsidales</taxon>
        <taxon>Ostreobineae</taxon>
        <taxon>Ostreobiaceae</taxon>
        <taxon>Ostreobium</taxon>
    </lineage>
</organism>
<reference evidence="9" key="1">
    <citation type="submission" date="2020-12" db="EMBL/GenBank/DDBJ databases">
        <authorList>
            <person name="Iha C."/>
        </authorList>
    </citation>
    <scope>NUCLEOTIDE SEQUENCE</scope>
</reference>
<evidence type="ECO:0000256" key="1">
    <source>
        <dbReference type="ARBA" id="ARBA00004613"/>
    </source>
</evidence>
<dbReference type="CDD" id="cd00198">
    <property type="entry name" value="vWFA"/>
    <property type="match status" value="1"/>
</dbReference>
<keyword evidence="10" id="KW-1185">Reference proteome</keyword>
<evidence type="ECO:0000313" key="10">
    <source>
        <dbReference type="Proteomes" id="UP000708148"/>
    </source>
</evidence>
<keyword evidence="5" id="KW-0732">Signal</keyword>
<comment type="caution">
    <text evidence="9">The sequence shown here is derived from an EMBL/GenBank/DDBJ whole genome shotgun (WGS) entry which is preliminary data.</text>
</comment>
<evidence type="ECO:0000256" key="7">
    <source>
        <dbReference type="SAM" id="MobiDB-lite"/>
    </source>
</evidence>
<feature type="domain" description="Alpha-type protein kinase" evidence="8">
    <location>
        <begin position="280"/>
        <end position="517"/>
    </location>
</feature>
<dbReference type="InterPro" id="IPR004166">
    <property type="entry name" value="a-kinase_dom"/>
</dbReference>
<dbReference type="SMART" id="SM00811">
    <property type="entry name" value="Alpha_kinase"/>
    <property type="match status" value="1"/>
</dbReference>
<dbReference type="InterPro" id="IPR036465">
    <property type="entry name" value="vWFA_dom_sf"/>
</dbReference>
<proteinExistence type="predicted"/>
<keyword evidence="2" id="KW-0964">Secreted</keyword>
<dbReference type="EMBL" id="CAJHUC010000544">
    <property type="protein sequence ID" value="CAD7696787.1"/>
    <property type="molecule type" value="Genomic_DNA"/>
</dbReference>
<evidence type="ECO:0000259" key="8">
    <source>
        <dbReference type="PROSITE" id="PS51158"/>
    </source>
</evidence>
<gene>
    <name evidence="9" type="ORF">OSTQU699_LOCUS2148</name>
</gene>
<evidence type="ECO:0000256" key="4">
    <source>
        <dbReference type="ARBA" id="ARBA00022679"/>
    </source>
</evidence>
<dbReference type="GO" id="GO:0005524">
    <property type="term" value="F:ATP binding"/>
    <property type="evidence" value="ECO:0007669"/>
    <property type="project" value="InterPro"/>
</dbReference>
<dbReference type="Gene3D" id="3.20.200.10">
    <property type="entry name" value="MHCK/EF2 kinase"/>
    <property type="match status" value="1"/>
</dbReference>
<dbReference type="SUPFAM" id="SSF53300">
    <property type="entry name" value="vWA-like"/>
    <property type="match status" value="1"/>
</dbReference>
<dbReference type="Pfam" id="PF02816">
    <property type="entry name" value="Alpha_kinase"/>
    <property type="match status" value="1"/>
</dbReference>
<comment type="subcellular location">
    <subcellularLocation>
        <location evidence="1">Secreted</location>
    </subcellularLocation>
</comment>
<accession>A0A8S1ISB9</accession>
<dbReference type="GO" id="GO:0004674">
    <property type="term" value="F:protein serine/threonine kinase activity"/>
    <property type="evidence" value="ECO:0007669"/>
    <property type="project" value="UniProtKB-KW"/>
</dbReference>
<feature type="region of interest" description="Disordered" evidence="7">
    <location>
        <begin position="146"/>
        <end position="165"/>
    </location>
</feature>
<dbReference type="Gene3D" id="3.30.200.20">
    <property type="entry name" value="Phosphorylase Kinase, domain 1"/>
    <property type="match status" value="1"/>
</dbReference>
<dbReference type="InterPro" id="IPR056861">
    <property type="entry name" value="HMCN1-like_VWA"/>
</dbReference>
<evidence type="ECO:0000256" key="3">
    <source>
        <dbReference type="ARBA" id="ARBA00022527"/>
    </source>
</evidence>
<name>A0A8S1ISB9_9CHLO</name>
<dbReference type="Proteomes" id="UP000708148">
    <property type="component" value="Unassembled WGS sequence"/>
</dbReference>